<evidence type="ECO:0000313" key="8">
    <source>
        <dbReference type="EMBL" id="OWJ61414.1"/>
    </source>
</evidence>
<protein>
    <recommendedName>
        <fullName evidence="7">EamA domain-containing protein</fullName>
    </recommendedName>
</protein>
<feature type="transmembrane region" description="Helical" evidence="6">
    <location>
        <begin position="76"/>
        <end position="97"/>
    </location>
</feature>
<keyword evidence="5 6" id="KW-0472">Membrane</keyword>
<feature type="domain" description="EamA" evidence="7">
    <location>
        <begin position="16"/>
        <end position="147"/>
    </location>
</feature>
<organism evidence="8 9">
    <name type="scientific">Inquilinus limosus</name>
    <dbReference type="NCBI Taxonomy" id="171674"/>
    <lineage>
        <taxon>Bacteria</taxon>
        <taxon>Pseudomonadati</taxon>
        <taxon>Pseudomonadota</taxon>
        <taxon>Alphaproteobacteria</taxon>
        <taxon>Rhodospirillales</taxon>
        <taxon>Rhodospirillaceae</taxon>
        <taxon>Inquilinus</taxon>
    </lineage>
</organism>
<feature type="transmembrane region" description="Helical" evidence="6">
    <location>
        <begin position="12"/>
        <end position="30"/>
    </location>
</feature>
<evidence type="ECO:0000256" key="3">
    <source>
        <dbReference type="ARBA" id="ARBA00022692"/>
    </source>
</evidence>
<evidence type="ECO:0000256" key="2">
    <source>
        <dbReference type="ARBA" id="ARBA00009853"/>
    </source>
</evidence>
<dbReference type="PANTHER" id="PTHR22911">
    <property type="entry name" value="ACYL-MALONYL CONDENSING ENZYME-RELATED"/>
    <property type="match status" value="1"/>
</dbReference>
<dbReference type="RefSeq" id="WP_088156301.1">
    <property type="nucleotide sequence ID" value="NZ_NHON01000102.1"/>
</dbReference>
<feature type="transmembrane region" description="Helical" evidence="6">
    <location>
        <begin position="270"/>
        <end position="287"/>
    </location>
</feature>
<name>A0A211Z8D8_9PROT</name>
<reference evidence="9" key="1">
    <citation type="submission" date="2017-05" db="EMBL/GenBank/DDBJ databases">
        <authorList>
            <person name="Macchi M."/>
            <person name="Festa S."/>
            <person name="Coppotelli B.M."/>
            <person name="Morelli I.S."/>
        </authorList>
    </citation>
    <scope>NUCLEOTIDE SEQUENCE [LARGE SCALE GENOMIC DNA]</scope>
    <source>
        <strain evidence="9">I</strain>
    </source>
</reference>
<evidence type="ECO:0000259" key="7">
    <source>
        <dbReference type="Pfam" id="PF00892"/>
    </source>
</evidence>
<feature type="transmembrane region" description="Helical" evidence="6">
    <location>
        <begin position="42"/>
        <end position="64"/>
    </location>
</feature>
<dbReference type="AlphaFoldDB" id="A0A211Z8D8"/>
<keyword evidence="9" id="KW-1185">Reference proteome</keyword>
<evidence type="ECO:0000256" key="6">
    <source>
        <dbReference type="SAM" id="Phobius"/>
    </source>
</evidence>
<feature type="transmembrane region" description="Helical" evidence="6">
    <location>
        <begin position="240"/>
        <end position="264"/>
    </location>
</feature>
<dbReference type="OrthoDB" id="9812899at2"/>
<dbReference type="EMBL" id="NHON01000102">
    <property type="protein sequence ID" value="OWJ61414.1"/>
    <property type="molecule type" value="Genomic_DNA"/>
</dbReference>
<dbReference type="SUPFAM" id="SSF103481">
    <property type="entry name" value="Multidrug resistance efflux transporter EmrE"/>
    <property type="match status" value="2"/>
</dbReference>
<feature type="transmembrane region" description="Helical" evidence="6">
    <location>
        <begin position="133"/>
        <end position="151"/>
    </location>
</feature>
<evidence type="ECO:0000256" key="4">
    <source>
        <dbReference type="ARBA" id="ARBA00022989"/>
    </source>
</evidence>
<dbReference type="Proteomes" id="UP000196655">
    <property type="component" value="Unassembled WGS sequence"/>
</dbReference>
<comment type="caution">
    <text evidence="8">The sequence shown here is derived from an EMBL/GenBank/DDBJ whole genome shotgun (WGS) entry which is preliminary data.</text>
</comment>
<sequence length="323" mass="34055">MTVTLAAPPRASVAAGIGFACLGFALYTCMDTAVKWVSAGFPLYQVIFFNSAFGLLPMLAYAQMTGGVGQLRTKRLWLHATRSAMGLAGSFTCFHAYAEMPIADVYAVLFCAPLLITALSVPILGESVGWRRWTAVGVGFIGVMVMLRPGAGMANPAVLGALFSAVVNALGFLLLRRFIASENRISFGFYANSTTAIVTGLMMLAFGGVMPELRDLLAIAIGGILGGTAYLFVTNAYRQAPAAVVAPFQYSQMIWGVVSGYLLWRDVPDPTMLAGCGIVIASGLYILHRETVRQAPVAQNATPAATVASVPSPIRTSPDQAPG</sequence>
<keyword evidence="3 6" id="KW-0812">Transmembrane</keyword>
<feature type="transmembrane region" description="Helical" evidence="6">
    <location>
        <begin position="157"/>
        <end position="175"/>
    </location>
</feature>
<comment type="similarity">
    <text evidence="2">Belongs to the drug/metabolite transporter (DMT) superfamily. 10 TMS drug/metabolite exporter (DME) (TC 2.A.7.3) family.</text>
</comment>
<proteinExistence type="inferred from homology"/>
<accession>A0A211Z8D8</accession>
<dbReference type="GO" id="GO:0016020">
    <property type="term" value="C:membrane"/>
    <property type="evidence" value="ECO:0007669"/>
    <property type="project" value="UniProtKB-SubCell"/>
</dbReference>
<dbReference type="InterPro" id="IPR037185">
    <property type="entry name" value="EmrE-like"/>
</dbReference>
<dbReference type="Pfam" id="PF00892">
    <property type="entry name" value="EamA"/>
    <property type="match status" value="2"/>
</dbReference>
<evidence type="ECO:0000256" key="5">
    <source>
        <dbReference type="ARBA" id="ARBA00023136"/>
    </source>
</evidence>
<dbReference type="InterPro" id="IPR000620">
    <property type="entry name" value="EamA_dom"/>
</dbReference>
<feature type="domain" description="EamA" evidence="7">
    <location>
        <begin position="157"/>
        <end position="284"/>
    </location>
</feature>
<gene>
    <name evidence="8" type="ORF">BWR60_30950</name>
</gene>
<keyword evidence="4 6" id="KW-1133">Transmembrane helix</keyword>
<dbReference type="STRING" id="1122125.GCA_000423185_01043"/>
<feature type="transmembrane region" description="Helical" evidence="6">
    <location>
        <begin position="103"/>
        <end position="121"/>
    </location>
</feature>
<evidence type="ECO:0000313" key="9">
    <source>
        <dbReference type="Proteomes" id="UP000196655"/>
    </source>
</evidence>
<feature type="transmembrane region" description="Helical" evidence="6">
    <location>
        <begin position="216"/>
        <end position="233"/>
    </location>
</feature>
<dbReference type="PANTHER" id="PTHR22911:SF6">
    <property type="entry name" value="SOLUTE CARRIER FAMILY 35 MEMBER G1"/>
    <property type="match status" value="1"/>
</dbReference>
<evidence type="ECO:0000256" key="1">
    <source>
        <dbReference type="ARBA" id="ARBA00004141"/>
    </source>
</evidence>
<comment type="subcellular location">
    <subcellularLocation>
        <location evidence="1">Membrane</location>
        <topology evidence="1">Multi-pass membrane protein</topology>
    </subcellularLocation>
</comment>
<feature type="transmembrane region" description="Helical" evidence="6">
    <location>
        <begin position="187"/>
        <end position="210"/>
    </location>
</feature>